<dbReference type="InterPro" id="IPR011989">
    <property type="entry name" value="ARM-like"/>
</dbReference>
<feature type="region of interest" description="Disordered" evidence="2">
    <location>
        <begin position="135"/>
        <end position="265"/>
    </location>
</feature>
<feature type="compositionally biased region" description="Polar residues" evidence="2">
    <location>
        <begin position="135"/>
        <end position="181"/>
    </location>
</feature>
<dbReference type="Pfam" id="PF07814">
    <property type="entry name" value="WAPL"/>
    <property type="match status" value="1"/>
</dbReference>
<feature type="compositionally biased region" description="Polar residues" evidence="2">
    <location>
        <begin position="236"/>
        <end position="253"/>
    </location>
</feature>
<feature type="domain" description="Wings apart-like protein C-terminal" evidence="3">
    <location>
        <begin position="305"/>
        <end position="642"/>
    </location>
</feature>
<dbReference type="Proteomes" id="UP000054481">
    <property type="component" value="Unassembled WGS sequence"/>
</dbReference>
<dbReference type="AlphaFoldDB" id="A0A0F7ZKD1"/>
<gene>
    <name evidence="4" type="ORF">HIM_10164</name>
</gene>
<sequence>MDAGSLSRGTGQRKLTTYGSLSRKNSLLRNKSGAPQAPHEAKPNAQSSISRSPGGPPHEAAMQPDDAETVPIQSAIPQQNARKRKRNESTVCAVKRIPDSSGRLGDDAKSAIKASASHTDSCLSVDSHSFETAVGRNQQSGLVKKSPTNLASVASESAKTPAKTSGPSQLNATKNNDSLSLSRRPRLIDALAAQKETRPKKSSPARAPRDGIGSPRAGRTTSNQDQGLRSTDRRTATPTSRKVKYTYSQSRSLQPEPKDLDESHLMEPDMGVDATLGETHSFLSPTDDDKAEDDGSDDAGSQFAIKSVHELKRSGANNRFADEMDDLLARIGTPTTGSLTMRRNALCELAQQLPQESFAGQFRDHGSRDRIAKSIGGEQDPISAFALAASLLIFFKSGPAPHLVHQLSQHGLGQLMGRLLRVDDDIDALGAQRAMNLSRTTRASLHQVKTSLTQMPIWHGLEPKQISPRAVALILLEIVGRCADAQDLELIARQLDKDLIATVVECSSPEILPENVDFAFTVFALEALSSAGISIESQARGSSKTRLPRSTAEFLQKTLRHWPDGRGEVEAATLKLAINTTNTAKGAEAFDSCMLSLLANRVGKGVEKVKNAIGTGSLQNDLYDELLLLLGVMINIVEHNATARTSLEDEVVDELLGLWQKNRQVISEADSVDKSKVSVAISYLAVLLGYLCLAKRGRERVTAWAGDGEVIPDLIKSIGDFVTMYKTVGNRTSELEALVNELSR</sequence>
<dbReference type="PANTHER" id="PTHR22100">
    <property type="entry name" value="WINGS APART-LIKE PROTEIN HOMOLOG"/>
    <property type="match status" value="1"/>
</dbReference>
<reference evidence="4 5" key="1">
    <citation type="journal article" date="2014" name="Genome Biol. Evol.">
        <title>Comparative genomics and transcriptomics analyses reveal divergent lifestyle features of nematode endoparasitic fungus Hirsutella minnesotensis.</title>
        <authorList>
            <person name="Lai Y."/>
            <person name="Liu K."/>
            <person name="Zhang X."/>
            <person name="Zhang X."/>
            <person name="Li K."/>
            <person name="Wang N."/>
            <person name="Shu C."/>
            <person name="Wu Y."/>
            <person name="Wang C."/>
            <person name="Bushley K.E."/>
            <person name="Xiang M."/>
            <person name="Liu X."/>
        </authorList>
    </citation>
    <scope>NUCLEOTIDE SEQUENCE [LARGE SCALE GENOMIC DNA]</scope>
    <source>
        <strain evidence="4 5">3608</strain>
    </source>
</reference>
<dbReference type="InterPro" id="IPR022771">
    <property type="entry name" value="WAPL_C"/>
</dbReference>
<comment type="similarity">
    <text evidence="1">Belongs to the WAPL family.</text>
</comment>
<proteinExistence type="inferred from homology"/>
<organism evidence="4 5">
    <name type="scientific">Hirsutella minnesotensis 3608</name>
    <dbReference type="NCBI Taxonomy" id="1043627"/>
    <lineage>
        <taxon>Eukaryota</taxon>
        <taxon>Fungi</taxon>
        <taxon>Dikarya</taxon>
        <taxon>Ascomycota</taxon>
        <taxon>Pezizomycotina</taxon>
        <taxon>Sordariomycetes</taxon>
        <taxon>Hypocreomycetidae</taxon>
        <taxon>Hypocreales</taxon>
        <taxon>Ophiocordycipitaceae</taxon>
        <taxon>Hirsutella</taxon>
    </lineage>
</organism>
<evidence type="ECO:0000313" key="5">
    <source>
        <dbReference type="Proteomes" id="UP000054481"/>
    </source>
</evidence>
<dbReference type="OrthoDB" id="78088at2759"/>
<name>A0A0F7ZKD1_9HYPO</name>
<feature type="compositionally biased region" description="Basic and acidic residues" evidence="2">
    <location>
        <begin position="256"/>
        <end position="265"/>
    </location>
</feature>
<feature type="region of interest" description="Disordered" evidence="2">
    <location>
        <begin position="1"/>
        <end position="109"/>
    </location>
</feature>
<keyword evidence="5" id="KW-1185">Reference proteome</keyword>
<dbReference type="InterPro" id="IPR039874">
    <property type="entry name" value="WAPL"/>
</dbReference>
<evidence type="ECO:0000259" key="3">
    <source>
        <dbReference type="Pfam" id="PF07814"/>
    </source>
</evidence>
<feature type="region of interest" description="Disordered" evidence="2">
    <location>
        <begin position="277"/>
        <end position="300"/>
    </location>
</feature>
<feature type="compositionally biased region" description="Polar residues" evidence="2">
    <location>
        <begin position="71"/>
        <end position="80"/>
    </location>
</feature>
<evidence type="ECO:0000256" key="2">
    <source>
        <dbReference type="SAM" id="MobiDB-lite"/>
    </source>
</evidence>
<dbReference type="Gene3D" id="1.25.10.10">
    <property type="entry name" value="Leucine-rich Repeat Variant"/>
    <property type="match status" value="2"/>
</dbReference>
<accession>A0A0F7ZKD1</accession>
<dbReference type="EMBL" id="KQ030625">
    <property type="protein sequence ID" value="KJZ70445.1"/>
    <property type="molecule type" value="Genomic_DNA"/>
</dbReference>
<evidence type="ECO:0000256" key="1">
    <source>
        <dbReference type="ARBA" id="ARBA00006854"/>
    </source>
</evidence>
<evidence type="ECO:0000313" key="4">
    <source>
        <dbReference type="EMBL" id="KJZ70445.1"/>
    </source>
</evidence>
<dbReference type="PANTHER" id="PTHR22100:SF13">
    <property type="entry name" value="WINGS APART-LIKE PROTEIN HOMOLOG"/>
    <property type="match status" value="1"/>
</dbReference>
<protein>
    <recommendedName>
        <fullName evidence="3">Wings apart-like protein C-terminal domain-containing protein</fullName>
    </recommendedName>
</protein>
<feature type="compositionally biased region" description="Polar residues" evidence="2">
    <location>
        <begin position="219"/>
        <end position="229"/>
    </location>
</feature>
<feature type="compositionally biased region" description="Polar residues" evidence="2">
    <location>
        <begin position="7"/>
        <end position="29"/>
    </location>
</feature>